<evidence type="ECO:0000256" key="2">
    <source>
        <dbReference type="ARBA" id="ARBA00012438"/>
    </source>
</evidence>
<dbReference type="Pfam" id="PF02518">
    <property type="entry name" value="HATPase_c"/>
    <property type="match status" value="1"/>
</dbReference>
<dbReference type="Gene3D" id="3.30.565.10">
    <property type="entry name" value="Histidine kinase-like ATPase, C-terminal domain"/>
    <property type="match status" value="1"/>
</dbReference>
<dbReference type="CDD" id="cd17546">
    <property type="entry name" value="REC_hyHK_CKI1_RcsC-like"/>
    <property type="match status" value="1"/>
</dbReference>
<dbReference type="Gene3D" id="6.10.340.10">
    <property type="match status" value="1"/>
</dbReference>
<dbReference type="Gene3D" id="3.40.50.2300">
    <property type="match status" value="1"/>
</dbReference>
<dbReference type="CDD" id="cd00082">
    <property type="entry name" value="HisKA"/>
    <property type="match status" value="1"/>
</dbReference>
<dbReference type="SMART" id="SM00388">
    <property type="entry name" value="HisKA"/>
    <property type="match status" value="1"/>
</dbReference>
<dbReference type="PANTHER" id="PTHR45339">
    <property type="entry name" value="HYBRID SIGNAL TRANSDUCTION HISTIDINE KINASE J"/>
    <property type="match status" value="1"/>
</dbReference>
<dbReference type="EMBL" id="BAABBN010000004">
    <property type="protein sequence ID" value="GAA3913189.1"/>
    <property type="molecule type" value="Genomic_DNA"/>
</dbReference>
<feature type="domain" description="Histidine kinase" evidence="6">
    <location>
        <begin position="649"/>
        <end position="875"/>
    </location>
</feature>
<keyword evidence="9" id="KW-1185">Reference proteome</keyword>
<comment type="catalytic activity">
    <reaction evidence="1">
        <text>ATP + protein L-histidine = ADP + protein N-phospho-L-histidine.</text>
        <dbReference type="EC" id="2.7.13.3"/>
    </reaction>
</comment>
<dbReference type="SMART" id="SM00448">
    <property type="entry name" value="REC"/>
    <property type="match status" value="1"/>
</dbReference>
<evidence type="ECO:0000259" key="6">
    <source>
        <dbReference type="PROSITE" id="PS50109"/>
    </source>
</evidence>
<comment type="caution">
    <text evidence="8">The sequence shown here is derived from an EMBL/GenBank/DDBJ whole genome shotgun (WGS) entry which is preliminary data.</text>
</comment>
<proteinExistence type="predicted"/>
<evidence type="ECO:0000313" key="9">
    <source>
        <dbReference type="Proteomes" id="UP001501565"/>
    </source>
</evidence>
<dbReference type="InterPro" id="IPR003661">
    <property type="entry name" value="HisK_dim/P_dom"/>
</dbReference>
<dbReference type="InterPro" id="IPR013587">
    <property type="entry name" value="Nitrate/nitrite_sensing"/>
</dbReference>
<dbReference type="Gene3D" id="3.30.450.20">
    <property type="entry name" value="PAS domain"/>
    <property type="match status" value="1"/>
</dbReference>
<reference evidence="9" key="1">
    <citation type="journal article" date="2019" name="Int. J. Syst. Evol. Microbiol.">
        <title>The Global Catalogue of Microorganisms (GCM) 10K type strain sequencing project: providing services to taxonomists for standard genome sequencing and annotation.</title>
        <authorList>
            <consortium name="The Broad Institute Genomics Platform"/>
            <consortium name="The Broad Institute Genome Sequencing Center for Infectious Disease"/>
            <person name="Wu L."/>
            <person name="Ma J."/>
        </authorList>
    </citation>
    <scope>NUCLEOTIDE SEQUENCE [LARGE SCALE GENOMIC DNA]</scope>
    <source>
        <strain evidence="9">JCM 17551</strain>
    </source>
</reference>
<dbReference type="PRINTS" id="PR00344">
    <property type="entry name" value="BCTRLSENSOR"/>
</dbReference>
<dbReference type="SUPFAM" id="SSF47384">
    <property type="entry name" value="Homodimeric domain of signal transducing histidine kinase"/>
    <property type="match status" value="1"/>
</dbReference>
<dbReference type="CDD" id="cd16922">
    <property type="entry name" value="HATPase_EvgS-ArcB-TorS-like"/>
    <property type="match status" value="1"/>
</dbReference>
<dbReference type="InterPro" id="IPR005467">
    <property type="entry name" value="His_kinase_dom"/>
</dbReference>
<dbReference type="InterPro" id="IPR001789">
    <property type="entry name" value="Sig_transdc_resp-reg_receiver"/>
</dbReference>
<dbReference type="PROSITE" id="PS50110">
    <property type="entry name" value="RESPONSE_REGULATORY"/>
    <property type="match status" value="1"/>
</dbReference>
<feature type="modified residue" description="4-aspartylphosphate" evidence="5">
    <location>
        <position position="1095"/>
    </location>
</feature>
<dbReference type="Pfam" id="PF00072">
    <property type="entry name" value="Response_reg"/>
    <property type="match status" value="1"/>
</dbReference>
<dbReference type="RefSeq" id="WP_344795116.1">
    <property type="nucleotide sequence ID" value="NZ_BAABBN010000004.1"/>
</dbReference>
<dbReference type="InterPro" id="IPR003594">
    <property type="entry name" value="HATPase_dom"/>
</dbReference>
<accession>A0ABP7M2U6</accession>
<dbReference type="SUPFAM" id="SSF55874">
    <property type="entry name" value="ATPase domain of HSP90 chaperone/DNA topoisomerase II/histidine kinase"/>
    <property type="match status" value="1"/>
</dbReference>
<dbReference type="SMART" id="SM00387">
    <property type="entry name" value="HATPase_c"/>
    <property type="match status" value="1"/>
</dbReference>
<dbReference type="Pfam" id="PF00512">
    <property type="entry name" value="HisKA"/>
    <property type="match status" value="1"/>
</dbReference>
<evidence type="ECO:0000256" key="3">
    <source>
        <dbReference type="ARBA" id="ARBA00022553"/>
    </source>
</evidence>
<keyword evidence="4" id="KW-0902">Two-component regulatory system</keyword>
<dbReference type="Proteomes" id="UP001501565">
    <property type="component" value="Unassembled WGS sequence"/>
</dbReference>
<evidence type="ECO:0000256" key="5">
    <source>
        <dbReference type="PROSITE-ProRule" id="PRU00169"/>
    </source>
</evidence>
<sequence length="1173" mass="132742">MNWFNNLKIRYKLALIVLLPGITLLAFAIKAIDERYDVYQDFSTTATDFHAIDYIYSIVSGLQTERTLSRTYEITNDASYQEALLRHRKVVDNAIHQLEQFIKRSEISKRFKDPRSLNPYRRINDPINDLNQLIFDLESIRDVRAGFDNKNPNSDYFYFFSDIIQTALYLVKAITSTNHDLSVLQKTNVVNLLARIEEQVSLETAHGLTFMGTPSEKNDELKFLQTNMLVQNTLYDDFHFELATEKQKNMLYGSESQSASQKINELRDQMLNLPAKLEIIQQLEHILQTRSWYNLCQLVQEGSEISPLIQSSSSRIYILLDKYRFLSKTKDSEQTSIRQLNTLLNGCNDLEDQQDASYWTSELGNSLKELKKAALTFSLQRWYDLSLQKSEHIHNIRQIISQQALSEIIDLSDSARHQLVRYIIVTLLSIIGSLWLGYLLVSRASSTLGSINKTLTSYASRGHFSNKVTVYGNDEISEVALHLNQVIDERESMNIALEHSENKFLEVCHASSDPIFLIHNHEIMDHNHSAKLLLKTVDTEETDINGTNLGELLIAPNLSEEDRINEINQLIDEASSNGSAHKELNFLAPNQEDVSIIDLSMISMVLRGENIIYCVSKDITAQKRAEKALIESKRAAEAANKTKSMFLANMSHELRTPMNGILGMASILQKTELNSEQNEYVSTINNSASTLLNILNDILDFSKIEAGKLQIEILPFNLVKLIEDVTALLSVKAAEKNISLDTRIQPDLQGELIGDYVRIKQIILNLCSNAIKFTDEGHVMIHVKRDTSVQVRPMSNKVPIVIEVIDTGHGISTQKLSDIFKVFTQEDSSTTRRFGGTGLGLTISRQLAELMGGRISVESQKGSGSTFSQHLPLAAPKGAFEMLTRGLLQGQHIGLACTDKNELDSLREIFRHFGATVHWVKNKDELKELLTRNDDVTKSISLIHVSDDFDYDCMNHLFSKYQDLIGHTKVIFSNSAQNDTLPASLNANLFDGCYSKVYRYSILEPILQKLHAQEKKSSKPITKADITEQSNLTQTNESTQDAHFGIDILLVEDNPVNQRVATRILEKLGCRVKLAEDGTKALEMFHNNYDVILMDCQMPVMDGFEATRKIREQEARLGGKNLIIALTANTIEGDKRRCIEAGMDDFIPKPVTMNALQDLLGKYFSHQKEIAIQ</sequence>
<evidence type="ECO:0000256" key="4">
    <source>
        <dbReference type="ARBA" id="ARBA00023012"/>
    </source>
</evidence>
<protein>
    <recommendedName>
        <fullName evidence="2">histidine kinase</fullName>
        <ecNumber evidence="2">2.7.13.3</ecNumber>
    </recommendedName>
</protein>
<dbReference type="InterPro" id="IPR036097">
    <property type="entry name" value="HisK_dim/P_sf"/>
</dbReference>
<dbReference type="InterPro" id="IPR011006">
    <property type="entry name" value="CheY-like_superfamily"/>
</dbReference>
<organism evidence="8 9">
    <name type="scientific">Litoribacillus peritrichatus</name>
    <dbReference type="NCBI Taxonomy" id="718191"/>
    <lineage>
        <taxon>Bacteria</taxon>
        <taxon>Pseudomonadati</taxon>
        <taxon>Pseudomonadota</taxon>
        <taxon>Gammaproteobacteria</taxon>
        <taxon>Oceanospirillales</taxon>
        <taxon>Oceanospirillaceae</taxon>
        <taxon>Litoribacillus</taxon>
    </lineage>
</organism>
<evidence type="ECO:0000259" key="7">
    <source>
        <dbReference type="PROSITE" id="PS50110"/>
    </source>
</evidence>
<dbReference type="SUPFAM" id="SSF52172">
    <property type="entry name" value="CheY-like"/>
    <property type="match status" value="1"/>
</dbReference>
<dbReference type="InterPro" id="IPR004358">
    <property type="entry name" value="Sig_transdc_His_kin-like_C"/>
</dbReference>
<feature type="domain" description="Response regulatory" evidence="7">
    <location>
        <begin position="1047"/>
        <end position="1164"/>
    </location>
</feature>
<name>A0ABP7M2U6_9GAMM</name>
<dbReference type="InterPro" id="IPR036890">
    <property type="entry name" value="HATPase_C_sf"/>
</dbReference>
<gene>
    <name evidence="8" type="ORF">GCM10022277_04810</name>
</gene>
<keyword evidence="3 5" id="KW-0597">Phosphoprotein</keyword>
<evidence type="ECO:0000256" key="1">
    <source>
        <dbReference type="ARBA" id="ARBA00000085"/>
    </source>
</evidence>
<dbReference type="Gene3D" id="1.10.287.130">
    <property type="match status" value="1"/>
</dbReference>
<dbReference type="PROSITE" id="PS50109">
    <property type="entry name" value="HIS_KIN"/>
    <property type="match status" value="1"/>
</dbReference>
<evidence type="ECO:0000313" key="8">
    <source>
        <dbReference type="EMBL" id="GAA3913189.1"/>
    </source>
</evidence>
<dbReference type="EC" id="2.7.13.3" evidence="2"/>
<dbReference type="PANTHER" id="PTHR45339:SF1">
    <property type="entry name" value="HYBRID SIGNAL TRANSDUCTION HISTIDINE KINASE J"/>
    <property type="match status" value="1"/>
</dbReference>
<dbReference type="Pfam" id="PF08376">
    <property type="entry name" value="NIT"/>
    <property type="match status" value="1"/>
</dbReference>